<accession>A0A2W5Z8J1</accession>
<comment type="caution">
    <text evidence="1">The sequence shown here is derived from an EMBL/GenBank/DDBJ whole genome shotgun (WGS) entry which is preliminary data.</text>
</comment>
<evidence type="ECO:0000313" key="1">
    <source>
        <dbReference type="EMBL" id="PZR81603.1"/>
    </source>
</evidence>
<organism evidence="1 2">
    <name type="scientific">Candidatus Aeolococcus gillhamiae</name>
    <dbReference type="NCBI Taxonomy" id="3127015"/>
    <lineage>
        <taxon>Bacteria</taxon>
        <taxon>Bacillati</taxon>
        <taxon>Candidatus Dormiibacterota</taxon>
        <taxon>Candidatus Dormibacteria</taxon>
        <taxon>Candidatus Aeolococcales</taxon>
        <taxon>Candidatus Aeolococcaceae</taxon>
        <taxon>Candidatus Aeolococcus</taxon>
    </lineage>
</organism>
<dbReference type="EMBL" id="QHBU01000103">
    <property type="protein sequence ID" value="PZR81603.1"/>
    <property type="molecule type" value="Genomic_DNA"/>
</dbReference>
<sequence length="105" mass="10962">MFLTPQQHLVVAVGSSGPPAWTGTPQAADIYWTPPQATSEGPLHRDSTRTCSGGNALSLFTAVGTGGTTVNASTDAPCFHTQPVCEMAQQGYEIYVVVRRPLSGG</sequence>
<dbReference type="AlphaFoldDB" id="A0A2W5Z8J1"/>
<proteinExistence type="predicted"/>
<protein>
    <submittedName>
        <fullName evidence="1">Uncharacterized protein</fullName>
    </submittedName>
</protein>
<gene>
    <name evidence="1" type="ORF">DLM65_05530</name>
</gene>
<name>A0A2W5Z8J1_9BACT</name>
<reference evidence="1 2" key="1">
    <citation type="journal article" date="2017" name="Nature">
        <title>Atmospheric trace gases support primary production in Antarctic desert surface soil.</title>
        <authorList>
            <person name="Ji M."/>
            <person name="Greening C."/>
            <person name="Vanwonterghem I."/>
            <person name="Carere C.R."/>
            <person name="Bay S.K."/>
            <person name="Steen J.A."/>
            <person name="Montgomery K."/>
            <person name="Lines T."/>
            <person name="Beardall J."/>
            <person name="van Dorst J."/>
            <person name="Snape I."/>
            <person name="Stott M.B."/>
            <person name="Hugenholtz P."/>
            <person name="Ferrari B.C."/>
        </authorList>
    </citation>
    <scope>NUCLEOTIDE SEQUENCE [LARGE SCALE GENOMIC DNA]</scope>
    <source>
        <strain evidence="1">RRmetagenome_bin12</strain>
    </source>
</reference>
<dbReference type="Proteomes" id="UP000248724">
    <property type="component" value="Unassembled WGS sequence"/>
</dbReference>
<evidence type="ECO:0000313" key="2">
    <source>
        <dbReference type="Proteomes" id="UP000248724"/>
    </source>
</evidence>